<comment type="caution">
    <text evidence="2">The sequence shown here is derived from an EMBL/GenBank/DDBJ whole genome shotgun (WGS) entry which is preliminary data.</text>
</comment>
<protein>
    <recommendedName>
        <fullName evidence="1">F-box domain-containing protein</fullName>
    </recommendedName>
</protein>
<accession>A0A4S4MX87</accession>
<organism evidence="2 3">
    <name type="scientific">Antrodiella citrinella</name>
    <dbReference type="NCBI Taxonomy" id="2447956"/>
    <lineage>
        <taxon>Eukaryota</taxon>
        <taxon>Fungi</taxon>
        <taxon>Dikarya</taxon>
        <taxon>Basidiomycota</taxon>
        <taxon>Agaricomycotina</taxon>
        <taxon>Agaricomycetes</taxon>
        <taxon>Polyporales</taxon>
        <taxon>Steccherinaceae</taxon>
        <taxon>Antrodiella</taxon>
    </lineage>
</organism>
<reference evidence="2 3" key="1">
    <citation type="submission" date="2019-02" db="EMBL/GenBank/DDBJ databases">
        <title>Genome sequencing of the rare red list fungi Antrodiella citrinella (Flaviporus citrinellus).</title>
        <authorList>
            <person name="Buettner E."/>
            <person name="Kellner H."/>
        </authorList>
    </citation>
    <scope>NUCLEOTIDE SEQUENCE [LARGE SCALE GENOMIC DNA]</scope>
    <source>
        <strain evidence="2 3">DSM 108506</strain>
    </source>
</reference>
<dbReference type="InterPro" id="IPR032675">
    <property type="entry name" value="LRR_dom_sf"/>
</dbReference>
<dbReference type="Pfam" id="PF12937">
    <property type="entry name" value="F-box-like"/>
    <property type="match status" value="1"/>
</dbReference>
<dbReference type="AlphaFoldDB" id="A0A4S4MX87"/>
<evidence type="ECO:0000259" key="1">
    <source>
        <dbReference type="Pfam" id="PF12937"/>
    </source>
</evidence>
<dbReference type="OrthoDB" id="2522283at2759"/>
<gene>
    <name evidence="2" type="ORF">EUX98_g3158</name>
</gene>
<evidence type="ECO:0000313" key="2">
    <source>
        <dbReference type="EMBL" id="THH31026.1"/>
    </source>
</evidence>
<evidence type="ECO:0000313" key="3">
    <source>
        <dbReference type="Proteomes" id="UP000308730"/>
    </source>
</evidence>
<proteinExistence type="predicted"/>
<dbReference type="Gene3D" id="3.80.10.10">
    <property type="entry name" value="Ribonuclease Inhibitor"/>
    <property type="match status" value="1"/>
</dbReference>
<dbReference type="EMBL" id="SGPM01000060">
    <property type="protein sequence ID" value="THH31026.1"/>
    <property type="molecule type" value="Genomic_DNA"/>
</dbReference>
<feature type="domain" description="F-box" evidence="1">
    <location>
        <begin position="61"/>
        <end position="111"/>
    </location>
</feature>
<sequence length="433" mass="48249">MHSLNLLTFPLLDRIQRFFNGPHPHVEKHQVSFTLMNPVMSPKASPVVQRRTSSPLNPPKHIPNEIVLKILEAAYDPQDLESTHHVLMNSALVCRDWSILAQKLLFHHVTLRSQASLHSLSDALSPSTPRGRMLADAVIRFSVILDHNQPNGVPSLSFASLFGRCSRVQELDVSLFGRGAPGNDVVGSPTQARMQRNAPSFDDEVLSMLRAGPSITRLRFSNWTDNSSTLSQLLHLWPTLRSLEIRGTALPTIPPLASTPFPCALSELRLNCQRAPSFEFLKWLLLNSRGSLRRVYADRQSCSDVLARVVREHNDSVESISMPTCQTREAAFSLMQCQGLRHLHMEDARVTMVLCKTLPTSLQHVSLGLHRETEMKPLLHLISESAGLASITLHLWKGGESHGKLDAVHAACALRGVQLNIVNDIREFRASAY</sequence>
<name>A0A4S4MX87_9APHY</name>
<dbReference type="InterPro" id="IPR001810">
    <property type="entry name" value="F-box_dom"/>
</dbReference>
<dbReference type="Proteomes" id="UP000308730">
    <property type="component" value="Unassembled WGS sequence"/>
</dbReference>
<keyword evidence="3" id="KW-1185">Reference proteome</keyword>
<dbReference type="SUPFAM" id="SSF52047">
    <property type="entry name" value="RNI-like"/>
    <property type="match status" value="1"/>
</dbReference>